<dbReference type="InterPro" id="IPR050172">
    <property type="entry name" value="SsuD_RutA_monooxygenase"/>
</dbReference>
<dbReference type="InterPro" id="IPR036661">
    <property type="entry name" value="Luciferase-like_sf"/>
</dbReference>
<comment type="caution">
    <text evidence="6">The sequence shown here is derived from an EMBL/GenBank/DDBJ whole genome shotgun (WGS) entry which is preliminary data.</text>
</comment>
<keyword evidence="1" id="KW-0285">Flavoprotein</keyword>
<proteinExistence type="predicted"/>
<name>A0ABP9P5B8_9PSEU</name>
<feature type="domain" description="Luciferase-like" evidence="5">
    <location>
        <begin position="18"/>
        <end position="184"/>
    </location>
</feature>
<reference evidence="7" key="1">
    <citation type="journal article" date="2019" name="Int. J. Syst. Evol. Microbiol.">
        <title>The Global Catalogue of Microorganisms (GCM) 10K type strain sequencing project: providing services to taxonomists for standard genome sequencing and annotation.</title>
        <authorList>
            <consortium name="The Broad Institute Genomics Platform"/>
            <consortium name="The Broad Institute Genome Sequencing Center for Infectious Disease"/>
            <person name="Wu L."/>
            <person name="Ma J."/>
        </authorList>
    </citation>
    <scope>NUCLEOTIDE SEQUENCE [LARGE SCALE GENOMIC DNA]</scope>
    <source>
        <strain evidence="7">JCM 18302</strain>
    </source>
</reference>
<dbReference type="EMBL" id="BAABJO010000037">
    <property type="protein sequence ID" value="GAA5137457.1"/>
    <property type="molecule type" value="Genomic_DNA"/>
</dbReference>
<keyword evidence="4" id="KW-0503">Monooxygenase</keyword>
<dbReference type="Proteomes" id="UP001500804">
    <property type="component" value="Unassembled WGS sequence"/>
</dbReference>
<gene>
    <name evidence="6" type="ORF">GCM10023320_70130</name>
</gene>
<dbReference type="PANTHER" id="PTHR42847">
    <property type="entry name" value="ALKANESULFONATE MONOOXYGENASE"/>
    <property type="match status" value="1"/>
</dbReference>
<dbReference type="PANTHER" id="PTHR42847:SF4">
    <property type="entry name" value="ALKANESULFONATE MONOOXYGENASE-RELATED"/>
    <property type="match status" value="1"/>
</dbReference>
<dbReference type="Pfam" id="PF00296">
    <property type="entry name" value="Bac_luciferase"/>
    <property type="match status" value="1"/>
</dbReference>
<dbReference type="InterPro" id="IPR011251">
    <property type="entry name" value="Luciferase-like_dom"/>
</dbReference>
<dbReference type="InterPro" id="IPR019923">
    <property type="entry name" value="Lucif-like_OxRdtase_MSMEG_2516"/>
</dbReference>
<evidence type="ECO:0000256" key="2">
    <source>
        <dbReference type="ARBA" id="ARBA00022643"/>
    </source>
</evidence>
<accession>A0ABP9P5B8</accession>
<keyword evidence="2" id="KW-0288">FMN</keyword>
<dbReference type="NCBIfam" id="TIGR03621">
    <property type="entry name" value="F420_MSMEG_2516"/>
    <property type="match status" value="1"/>
</dbReference>
<organism evidence="6 7">
    <name type="scientific">Pseudonocardia adelaidensis</name>
    <dbReference type="NCBI Taxonomy" id="648754"/>
    <lineage>
        <taxon>Bacteria</taxon>
        <taxon>Bacillati</taxon>
        <taxon>Actinomycetota</taxon>
        <taxon>Actinomycetes</taxon>
        <taxon>Pseudonocardiales</taxon>
        <taxon>Pseudonocardiaceae</taxon>
        <taxon>Pseudonocardia</taxon>
    </lineage>
</organism>
<dbReference type="Gene3D" id="3.20.20.30">
    <property type="entry name" value="Luciferase-like domain"/>
    <property type="match status" value="1"/>
</dbReference>
<dbReference type="RefSeq" id="WP_345611187.1">
    <property type="nucleotide sequence ID" value="NZ_BAABJO010000037.1"/>
</dbReference>
<sequence length="306" mass="33102">MRDFRFSFNVFGIPSREALQERCRRAESAGFHTVFAPDHLGAPAPFPVMQAAADATEHLRVGSLVLCAPFWNPALLAREAASLDVLSGGRLELGLGAGHMKHEFDAAGIPWEPFGARAGRLEETITELRRFFTTDLAALPGGHSPAPVQKTGFDGSGPPLIVGGTGDRVLSIAARYADVVGVAGVYQVPGKPPGTFRLGTAGEADERVRFTREQLGARADDVEWHLLVQAVVPSDDRRAAAADLVSRFGGEMTVEEALDTPFLLIGTPAQMAEQLRASRERYGFSYITVHEPYYEAFEPVVELMRG</sequence>
<evidence type="ECO:0000256" key="1">
    <source>
        <dbReference type="ARBA" id="ARBA00022630"/>
    </source>
</evidence>
<keyword evidence="3" id="KW-0560">Oxidoreductase</keyword>
<evidence type="ECO:0000256" key="3">
    <source>
        <dbReference type="ARBA" id="ARBA00023002"/>
    </source>
</evidence>
<keyword evidence="7" id="KW-1185">Reference proteome</keyword>
<evidence type="ECO:0000313" key="7">
    <source>
        <dbReference type="Proteomes" id="UP001500804"/>
    </source>
</evidence>
<protein>
    <submittedName>
        <fullName evidence="6">TIGR03621 family F420-dependent LLM class oxidoreductase</fullName>
    </submittedName>
</protein>
<evidence type="ECO:0000256" key="4">
    <source>
        <dbReference type="ARBA" id="ARBA00023033"/>
    </source>
</evidence>
<evidence type="ECO:0000259" key="5">
    <source>
        <dbReference type="Pfam" id="PF00296"/>
    </source>
</evidence>
<evidence type="ECO:0000313" key="6">
    <source>
        <dbReference type="EMBL" id="GAA5137457.1"/>
    </source>
</evidence>
<dbReference type="SUPFAM" id="SSF51679">
    <property type="entry name" value="Bacterial luciferase-like"/>
    <property type="match status" value="1"/>
</dbReference>